<dbReference type="EMBL" id="JBOK01000004">
    <property type="protein sequence ID" value="EXU81006.1"/>
    <property type="molecule type" value="Genomic_DNA"/>
</dbReference>
<dbReference type="InterPro" id="IPR013088">
    <property type="entry name" value="Znf_NHR/GATA"/>
</dbReference>
<dbReference type="InterPro" id="IPR005584">
    <property type="entry name" value="DNA_gyrase_inhibitor_YacG"/>
</dbReference>
<organism evidence="5 6">
    <name type="scientific">Comamonas aquatica DA1877</name>
    <dbReference type="NCBI Taxonomy" id="1457173"/>
    <lineage>
        <taxon>Bacteria</taxon>
        <taxon>Pseudomonadati</taxon>
        <taxon>Pseudomonadota</taxon>
        <taxon>Betaproteobacteria</taxon>
        <taxon>Burkholderiales</taxon>
        <taxon>Comamonadaceae</taxon>
        <taxon>Comamonas</taxon>
    </lineage>
</organism>
<dbReference type="Proteomes" id="UP000020766">
    <property type="component" value="Unassembled WGS sequence"/>
</dbReference>
<proteinExistence type="inferred from homology"/>
<protein>
    <recommendedName>
        <fullName evidence="3">DNA gyrase inhibitor YacG</fullName>
    </recommendedName>
</protein>
<dbReference type="GO" id="GO:0008270">
    <property type="term" value="F:zinc ion binding"/>
    <property type="evidence" value="ECO:0007669"/>
    <property type="project" value="UniProtKB-UniRule"/>
</dbReference>
<feature type="binding site" evidence="3">
    <location>
        <position position="37"/>
    </location>
    <ligand>
        <name>Zn(2+)</name>
        <dbReference type="ChEBI" id="CHEBI:29105"/>
    </ligand>
</feature>
<keyword evidence="1 3" id="KW-0479">Metal-binding</keyword>
<dbReference type="Gene3D" id="3.30.50.10">
    <property type="entry name" value="Erythroid Transcription Factor GATA-1, subunit A"/>
    <property type="match status" value="1"/>
</dbReference>
<comment type="caution">
    <text evidence="5">The sequence shown here is derived from an EMBL/GenBank/DDBJ whole genome shotgun (WGS) entry which is preliminary data.</text>
</comment>
<dbReference type="STRING" id="225991.MA05_16420"/>
<evidence type="ECO:0000256" key="3">
    <source>
        <dbReference type="HAMAP-Rule" id="MF_00649"/>
    </source>
</evidence>
<name>A0A014MGY0_9BURK</name>
<feature type="binding site" evidence="3">
    <location>
        <position position="17"/>
    </location>
    <ligand>
        <name>Zn(2+)</name>
        <dbReference type="ChEBI" id="CHEBI:29105"/>
    </ligand>
</feature>
<feature type="region of interest" description="Disordered" evidence="4">
    <location>
        <begin position="49"/>
        <end position="69"/>
    </location>
</feature>
<dbReference type="Pfam" id="PF03884">
    <property type="entry name" value="YacG"/>
    <property type="match status" value="1"/>
</dbReference>
<dbReference type="RefSeq" id="WP_043379910.1">
    <property type="nucleotide sequence ID" value="NZ_JBOK01000004.1"/>
</dbReference>
<feature type="binding site" evidence="3">
    <location>
        <position position="33"/>
    </location>
    <ligand>
        <name>Zn(2+)</name>
        <dbReference type="ChEBI" id="CHEBI:29105"/>
    </ligand>
</feature>
<evidence type="ECO:0000256" key="4">
    <source>
        <dbReference type="SAM" id="MobiDB-lite"/>
    </source>
</evidence>
<dbReference type="AlphaFoldDB" id="A0A014MGY0"/>
<comment type="subunit">
    <text evidence="3">Interacts with GyrB.</text>
</comment>
<sequence length="69" mass="7354">MRDAASSPSTTVPCPTCGGPSLFAPTNAARPFCSQRCKDIDLGAWAAESFRVPAQPPQDNQYGDPRVED</sequence>
<evidence type="ECO:0000313" key="5">
    <source>
        <dbReference type="EMBL" id="EXU81006.1"/>
    </source>
</evidence>
<evidence type="ECO:0000256" key="2">
    <source>
        <dbReference type="ARBA" id="ARBA00022833"/>
    </source>
</evidence>
<evidence type="ECO:0000256" key="1">
    <source>
        <dbReference type="ARBA" id="ARBA00022723"/>
    </source>
</evidence>
<comment type="similarity">
    <text evidence="3">Belongs to the DNA gyrase inhibitor YacG family.</text>
</comment>
<dbReference type="GO" id="GO:0006355">
    <property type="term" value="P:regulation of DNA-templated transcription"/>
    <property type="evidence" value="ECO:0007669"/>
    <property type="project" value="InterPro"/>
</dbReference>
<reference evidence="5 6" key="1">
    <citation type="submission" date="2014-01" db="EMBL/GenBank/DDBJ databases">
        <title>Interspecies Systems Biology Uncovers Metabolites Affecting C. elegans Gene Expression and Life History Traits.</title>
        <authorList>
            <person name="Watson E."/>
            <person name="Macneil L.T."/>
            <person name="Ritter A.D."/>
            <person name="Yilmaz L.S."/>
            <person name="Rosebrock A.P."/>
            <person name="Caudy A.A."/>
            <person name="Walhout A.J."/>
        </authorList>
    </citation>
    <scope>NUCLEOTIDE SEQUENCE [LARGE SCALE GENOMIC DNA]</scope>
    <source>
        <strain evidence="5 6">DA1877</strain>
    </source>
</reference>
<dbReference type="HAMAP" id="MF_00649">
    <property type="entry name" value="DNA_gyrase_inhibitor_YacG"/>
    <property type="match status" value="1"/>
</dbReference>
<dbReference type="SUPFAM" id="SSF57716">
    <property type="entry name" value="Glucocorticoid receptor-like (DNA-binding domain)"/>
    <property type="match status" value="1"/>
</dbReference>
<comment type="cofactor">
    <cofactor evidence="3">
        <name>Zn(2+)</name>
        <dbReference type="ChEBI" id="CHEBI:29105"/>
    </cofactor>
    <text evidence="3">Binds 1 zinc ion.</text>
</comment>
<evidence type="ECO:0000313" key="6">
    <source>
        <dbReference type="Proteomes" id="UP000020766"/>
    </source>
</evidence>
<dbReference type="PANTHER" id="PTHR36150">
    <property type="entry name" value="DNA GYRASE INHIBITOR YACG"/>
    <property type="match status" value="1"/>
</dbReference>
<keyword evidence="6" id="KW-1185">Reference proteome</keyword>
<comment type="function">
    <text evidence="3">Inhibits all the catalytic activities of DNA gyrase by preventing its interaction with DNA. Acts by binding directly to the C-terminal domain of GyrB, which probably disrupts DNA binding by the gyrase.</text>
</comment>
<accession>A0A014MGY0</accession>
<dbReference type="PATRIC" id="fig|1457173.3.peg.894"/>
<dbReference type="PANTHER" id="PTHR36150:SF1">
    <property type="entry name" value="DNA GYRASE INHIBITOR YACG"/>
    <property type="match status" value="1"/>
</dbReference>
<keyword evidence="2 3" id="KW-0862">Zinc</keyword>
<feature type="binding site" evidence="3">
    <location>
        <position position="14"/>
    </location>
    <ligand>
        <name>Zn(2+)</name>
        <dbReference type="ChEBI" id="CHEBI:29105"/>
    </ligand>
</feature>
<gene>
    <name evidence="3" type="primary">yacG</name>
    <name evidence="5" type="ORF">AX13_12845</name>
</gene>
<dbReference type="GO" id="GO:0008657">
    <property type="term" value="F:DNA topoisomerase type II (double strand cut, ATP-hydrolyzing) inhibitor activity"/>
    <property type="evidence" value="ECO:0007669"/>
    <property type="project" value="UniProtKB-UniRule"/>
</dbReference>